<reference evidence="4 5" key="1">
    <citation type="submission" date="2021-02" db="EMBL/GenBank/DDBJ databases">
        <title>Leishmania (Mundinia) enrietti genome sequencing and assembly.</title>
        <authorList>
            <person name="Almutairi H."/>
            <person name="Gatherer D."/>
        </authorList>
    </citation>
    <scope>NUCLEOTIDE SEQUENCE [LARGE SCALE GENOMIC DNA]</scope>
    <source>
        <strain evidence="4">CUR178</strain>
    </source>
</reference>
<evidence type="ECO:0000313" key="4">
    <source>
        <dbReference type="EMBL" id="KAG5481217.1"/>
    </source>
</evidence>
<dbReference type="Gene3D" id="2.30.30.190">
    <property type="entry name" value="CAP Gly-rich-like domain"/>
    <property type="match status" value="1"/>
</dbReference>
<keyword evidence="1" id="KW-0175">Coiled coil</keyword>
<sequence length="629" mass="67765">MADFGGGDPSAHLLLPIDSFVEVLPVPPQVGRRRGILRFYGLTNFAAGEWAGVELVGCEGRHNGTVKGISYFKCAAGQGIFVRPSLVVPYAPPIPAPTLAAASATIDVLENALRVARREAAAQEQSKGVLEESMHSIQAELEQMRAAAVQAAAKVDSRKSADGVSATAMEEEERVALQRQLEACEAKPQAAKQPANDASTASAAAEMRRQQAECPRRYSEAAQASPPTHTVEGQIEQALLEEDLTTCAEPRVKGTERQEPLAAHAEVPLPHAQYPEAEAQEQERVEVAERRCEEQLRQQLQDAVSEIARLRADMAAMQKDREALAGSLHDNEELRELCQLLEEELKEQKAQCDALAQLVEELGAAKAAAESAVKDAQQSAAQERACLLREVEASRATEERVEAAGAVPGEGAAGTRHTPGAATTPTPSLEEALQQCQDELDEARAHILRLSSAQKVAQELQCRCDELTETIQVQRAAAQKSEAIARATLAAAQRDHAQQVLQLRDAWEAARREAASVSAQLNPAAILHGANDGRSTPAATSSVSPLDAFREARYEARIRSLEQLLLECHVTRMSSALWVVPVSHARAWHDFKVSSASLKEPVERILDFSSPDACIASTKALFQTPAAAP</sequence>
<feature type="coiled-coil region" evidence="1">
    <location>
        <begin position="278"/>
        <end position="379"/>
    </location>
</feature>
<feature type="region of interest" description="Disordered" evidence="2">
    <location>
        <begin position="397"/>
        <end position="426"/>
    </location>
</feature>
<dbReference type="PROSITE" id="PS50245">
    <property type="entry name" value="CAP_GLY_2"/>
    <property type="match status" value="1"/>
</dbReference>
<feature type="coiled-coil region" evidence="1">
    <location>
        <begin position="426"/>
        <end position="477"/>
    </location>
</feature>
<gene>
    <name evidence="4" type="ORF">CUR178_06449</name>
</gene>
<evidence type="ECO:0000256" key="2">
    <source>
        <dbReference type="SAM" id="MobiDB-lite"/>
    </source>
</evidence>
<dbReference type="KEGG" id="lenr:94173629"/>
<evidence type="ECO:0000256" key="1">
    <source>
        <dbReference type="SAM" id="Coils"/>
    </source>
</evidence>
<proteinExistence type="predicted"/>
<dbReference type="InterPro" id="IPR000938">
    <property type="entry name" value="CAP-Gly_domain"/>
</dbReference>
<dbReference type="PANTHER" id="PTHR18916:SF83">
    <property type="entry name" value="TIP ELONGATION PROTEIN 1"/>
    <property type="match status" value="1"/>
</dbReference>
<organism evidence="4 5">
    <name type="scientific">Leishmania enriettii</name>
    <dbReference type="NCBI Taxonomy" id="5663"/>
    <lineage>
        <taxon>Eukaryota</taxon>
        <taxon>Discoba</taxon>
        <taxon>Euglenozoa</taxon>
        <taxon>Kinetoplastea</taxon>
        <taxon>Metakinetoplastina</taxon>
        <taxon>Trypanosomatida</taxon>
        <taxon>Trypanosomatidae</taxon>
        <taxon>Leishmaniinae</taxon>
        <taxon>Leishmania</taxon>
    </lineage>
</organism>
<dbReference type="Proteomes" id="UP000674179">
    <property type="component" value="Chromosome 19"/>
</dbReference>
<dbReference type="Pfam" id="PF01302">
    <property type="entry name" value="CAP_GLY"/>
    <property type="match status" value="1"/>
</dbReference>
<dbReference type="InterPro" id="IPR036859">
    <property type="entry name" value="CAP-Gly_dom_sf"/>
</dbReference>
<dbReference type="GeneID" id="94173629"/>
<protein>
    <recommendedName>
        <fullName evidence="3">CAP-Gly domain-containing protein</fullName>
    </recommendedName>
</protein>
<name>A0A836H7Z8_LEIEN</name>
<evidence type="ECO:0000259" key="3">
    <source>
        <dbReference type="PROSITE" id="PS50245"/>
    </source>
</evidence>
<dbReference type="AlphaFoldDB" id="A0A836H7Z8"/>
<dbReference type="PANTHER" id="PTHR18916">
    <property type="entry name" value="DYNACTIN 1-RELATED MICROTUBULE-BINDING"/>
    <property type="match status" value="1"/>
</dbReference>
<accession>A0A836H7Z8</accession>
<comment type="caution">
    <text evidence="4">The sequence shown here is derived from an EMBL/GenBank/DDBJ whole genome shotgun (WGS) entry which is preliminary data.</text>
</comment>
<keyword evidence="5" id="KW-1185">Reference proteome</keyword>
<dbReference type="OrthoDB" id="2130750at2759"/>
<feature type="domain" description="CAP-Gly" evidence="3">
    <location>
        <begin position="41"/>
        <end position="83"/>
    </location>
</feature>
<evidence type="ECO:0000313" key="5">
    <source>
        <dbReference type="Proteomes" id="UP000674179"/>
    </source>
</evidence>
<dbReference type="SUPFAM" id="SSF74924">
    <property type="entry name" value="Cap-Gly domain"/>
    <property type="match status" value="1"/>
</dbReference>
<dbReference type="EMBL" id="JAFHKP010000019">
    <property type="protein sequence ID" value="KAG5481217.1"/>
    <property type="molecule type" value="Genomic_DNA"/>
</dbReference>
<dbReference type="RefSeq" id="XP_067693714.1">
    <property type="nucleotide sequence ID" value="XM_067838119.1"/>
</dbReference>
<feature type="compositionally biased region" description="Low complexity" evidence="2">
    <location>
        <begin position="403"/>
        <end position="414"/>
    </location>
</feature>
<feature type="coiled-coil region" evidence="1">
    <location>
        <begin position="99"/>
        <end position="187"/>
    </location>
</feature>
<dbReference type="SMART" id="SM01052">
    <property type="entry name" value="CAP_GLY"/>
    <property type="match status" value="1"/>
</dbReference>